<feature type="region of interest" description="Disordered" evidence="1">
    <location>
        <begin position="218"/>
        <end position="249"/>
    </location>
</feature>
<dbReference type="AlphaFoldDB" id="B0RCU4"/>
<feature type="region of interest" description="Disordered" evidence="1">
    <location>
        <begin position="94"/>
        <end position="115"/>
    </location>
</feature>
<evidence type="ECO:0000259" key="3">
    <source>
        <dbReference type="Pfam" id="PF02517"/>
    </source>
</evidence>
<dbReference type="Pfam" id="PF02517">
    <property type="entry name" value="Rce1-like"/>
    <property type="match status" value="1"/>
</dbReference>
<keyword evidence="5" id="KW-1185">Reference proteome</keyword>
<accession>B0RCU4</accession>
<dbReference type="eggNOG" id="ENOG502ZENT">
    <property type="taxonomic scope" value="Bacteria"/>
</dbReference>
<organism evidence="4 5">
    <name type="scientific">Clavibacter sepedonicus</name>
    <name type="common">Clavibacter michiganensis subsp. sepedonicus</name>
    <dbReference type="NCBI Taxonomy" id="31964"/>
    <lineage>
        <taxon>Bacteria</taxon>
        <taxon>Bacillati</taxon>
        <taxon>Actinomycetota</taxon>
        <taxon>Actinomycetes</taxon>
        <taxon>Micrococcales</taxon>
        <taxon>Microbacteriaceae</taxon>
        <taxon>Clavibacter</taxon>
    </lineage>
</organism>
<evidence type="ECO:0000256" key="2">
    <source>
        <dbReference type="SAM" id="Phobius"/>
    </source>
</evidence>
<dbReference type="InterPro" id="IPR003675">
    <property type="entry name" value="Rce1/LyrA-like_dom"/>
</dbReference>
<dbReference type="HOGENOM" id="CLU_1114281_0_0_11"/>
<dbReference type="Proteomes" id="UP000001318">
    <property type="component" value="Chromosome"/>
</dbReference>
<dbReference type="KEGG" id="cms:CMS2963"/>
<reference evidence="4 5" key="1">
    <citation type="journal article" date="2008" name="J. Bacteriol.">
        <title>Genome of the actinomycete plant pathogen Clavibacter michiganensis subsp. sepedonicus suggests recent niche adaptation.</title>
        <authorList>
            <person name="Bentley S.D."/>
            <person name="Corton C."/>
            <person name="Brown S.E."/>
            <person name="Barron A."/>
            <person name="Clark L."/>
            <person name="Doggett J."/>
            <person name="Harris B."/>
            <person name="Ormond D."/>
            <person name="Quail M.A."/>
            <person name="May G."/>
            <person name="Francis D."/>
            <person name="Knudson D."/>
            <person name="Parkhill J."/>
            <person name="Ishimaru C.A."/>
        </authorList>
    </citation>
    <scope>NUCLEOTIDE SEQUENCE [LARGE SCALE GENOMIC DNA]</scope>
    <source>
        <strain evidence="5">ATCC 33113 / DSM 20744 / JCM 9667 / LMG 2889 / ICMP 2535 / C-1</strain>
    </source>
</reference>
<dbReference type="GO" id="GO:0004175">
    <property type="term" value="F:endopeptidase activity"/>
    <property type="evidence" value="ECO:0007669"/>
    <property type="project" value="UniProtKB-ARBA"/>
</dbReference>
<dbReference type="EMBL" id="AM849034">
    <property type="protein sequence ID" value="CAQ03034.1"/>
    <property type="molecule type" value="Genomic_DNA"/>
</dbReference>
<gene>
    <name evidence="4" type="ordered locus">CMS2963</name>
</gene>
<protein>
    <submittedName>
        <fullName evidence="4">Integral membrane protein</fullName>
    </submittedName>
</protein>
<dbReference type="GO" id="GO:0080120">
    <property type="term" value="P:CAAX-box protein maturation"/>
    <property type="evidence" value="ECO:0007669"/>
    <property type="project" value="UniProtKB-ARBA"/>
</dbReference>
<dbReference type="RefSeq" id="WP_012300184.1">
    <property type="nucleotide sequence ID" value="NZ_JBPFSP010000014.1"/>
</dbReference>
<sequence length="249" mass="25585">MSGRRGHAVRMILHLALPFALRATAERGWPRGRSAALAAYDVATVLIASPRAARRLPTTPSPRRPKRIGVARVVCGGIAGGAMPSVVRAAVRTSPGATGSSKRIDGLERRGGATARWTSRAAPSGVVPAMRTALVAAAEEAIWRAPIRSGDHVRLGTLAAAGASVAGFALLHLPVGGPRALPYTALFGAVASAFALSWGTPSAVAFHVAHNLVLRRGAPGGSARSARSTRATAEAERAPVAEIPSEATW</sequence>
<name>B0RCU4_CLASE</name>
<feature type="compositionally biased region" description="Basic and acidic residues" evidence="1">
    <location>
        <begin position="102"/>
        <end position="111"/>
    </location>
</feature>
<keyword evidence="2" id="KW-1133">Transmembrane helix</keyword>
<feature type="transmembrane region" description="Helical" evidence="2">
    <location>
        <begin position="185"/>
        <end position="206"/>
    </location>
</feature>
<feature type="domain" description="CAAX prenyl protease 2/Lysostaphin resistance protein A-like" evidence="3">
    <location>
        <begin position="132"/>
        <end position="213"/>
    </location>
</feature>
<evidence type="ECO:0000313" key="4">
    <source>
        <dbReference type="EMBL" id="CAQ03034.1"/>
    </source>
</evidence>
<feature type="transmembrane region" description="Helical" evidence="2">
    <location>
        <begin position="153"/>
        <end position="173"/>
    </location>
</feature>
<dbReference type="STRING" id="31964.CMS2963"/>
<evidence type="ECO:0000256" key="1">
    <source>
        <dbReference type="SAM" id="MobiDB-lite"/>
    </source>
</evidence>
<evidence type="ECO:0000313" key="5">
    <source>
        <dbReference type="Proteomes" id="UP000001318"/>
    </source>
</evidence>
<proteinExistence type="predicted"/>
<keyword evidence="2" id="KW-0812">Transmembrane</keyword>
<feature type="compositionally biased region" description="Low complexity" evidence="1">
    <location>
        <begin position="218"/>
        <end position="232"/>
    </location>
</feature>
<keyword evidence="2" id="KW-0472">Membrane</keyword>